<evidence type="ECO:0000313" key="9">
    <source>
        <dbReference type="Proteomes" id="UP000054383"/>
    </source>
</evidence>
<dbReference type="GO" id="GO:0008270">
    <property type="term" value="F:zinc ion binding"/>
    <property type="evidence" value="ECO:0007669"/>
    <property type="project" value="InterPro"/>
</dbReference>
<dbReference type="OrthoDB" id="40579at2759"/>
<evidence type="ECO:0000256" key="1">
    <source>
        <dbReference type="ARBA" id="ARBA00022723"/>
    </source>
</evidence>
<dbReference type="PANTHER" id="PTHR47660:SF8">
    <property type="entry name" value="TRANSCRIPTION FACTOR WITH C2H2 AND ZN(2)-CYS(6) DNA BINDING DOMAIN (EUROFUNG)"/>
    <property type="match status" value="1"/>
</dbReference>
<evidence type="ECO:0000256" key="2">
    <source>
        <dbReference type="ARBA" id="ARBA00022833"/>
    </source>
</evidence>
<evidence type="ECO:0000256" key="3">
    <source>
        <dbReference type="ARBA" id="ARBA00023015"/>
    </source>
</evidence>
<dbReference type="Proteomes" id="UP000054383">
    <property type="component" value="Unassembled WGS sequence"/>
</dbReference>
<keyword evidence="3" id="KW-0805">Transcription regulation</keyword>
<feature type="region of interest" description="Disordered" evidence="6">
    <location>
        <begin position="1"/>
        <end position="29"/>
    </location>
</feature>
<organism evidence="8 9">
    <name type="scientific">Talaromyces islandicus</name>
    <name type="common">Penicillium islandicum</name>
    <dbReference type="NCBI Taxonomy" id="28573"/>
    <lineage>
        <taxon>Eukaryota</taxon>
        <taxon>Fungi</taxon>
        <taxon>Dikarya</taxon>
        <taxon>Ascomycota</taxon>
        <taxon>Pezizomycotina</taxon>
        <taxon>Eurotiomycetes</taxon>
        <taxon>Eurotiomycetidae</taxon>
        <taxon>Eurotiales</taxon>
        <taxon>Trichocomaceae</taxon>
        <taxon>Talaromyces</taxon>
        <taxon>Talaromyces sect. Islandici</taxon>
    </lineage>
</organism>
<keyword evidence="1" id="KW-0479">Metal-binding</keyword>
<keyword evidence="4" id="KW-0804">Transcription</keyword>
<feature type="domain" description="Xylanolytic transcriptional activator regulatory" evidence="7">
    <location>
        <begin position="177"/>
        <end position="312"/>
    </location>
</feature>
<keyword evidence="5" id="KW-0539">Nucleus</keyword>
<feature type="compositionally biased region" description="Polar residues" evidence="6">
    <location>
        <begin position="1"/>
        <end position="25"/>
    </location>
</feature>
<proteinExistence type="predicted"/>
<keyword evidence="2" id="KW-0862">Zinc</keyword>
<evidence type="ECO:0000259" key="7">
    <source>
        <dbReference type="Pfam" id="PF04082"/>
    </source>
</evidence>
<gene>
    <name evidence="8" type="ORF">PISL3812_09069</name>
</gene>
<dbReference type="InterPro" id="IPR007219">
    <property type="entry name" value="XnlR_reg_dom"/>
</dbReference>
<reference evidence="8 9" key="1">
    <citation type="submission" date="2015-04" db="EMBL/GenBank/DDBJ databases">
        <authorList>
            <person name="Syromyatnikov M.Y."/>
            <person name="Popov V.N."/>
        </authorList>
    </citation>
    <scope>NUCLEOTIDE SEQUENCE [LARGE SCALE GENOMIC DNA]</scope>
    <source>
        <strain evidence="8">WF-38-12</strain>
    </source>
</reference>
<evidence type="ECO:0000256" key="5">
    <source>
        <dbReference type="ARBA" id="ARBA00023242"/>
    </source>
</evidence>
<dbReference type="Pfam" id="PF04082">
    <property type="entry name" value="Fungal_trans"/>
    <property type="match status" value="1"/>
</dbReference>
<dbReference type="EMBL" id="CVMT01000011">
    <property type="protein sequence ID" value="CRG92015.1"/>
    <property type="molecule type" value="Genomic_DNA"/>
</dbReference>
<protein>
    <submittedName>
        <fullName evidence="8">Zinc finger protein klf1</fullName>
    </submittedName>
</protein>
<evidence type="ECO:0000256" key="6">
    <source>
        <dbReference type="SAM" id="MobiDB-lite"/>
    </source>
</evidence>
<dbReference type="GO" id="GO:0003677">
    <property type="term" value="F:DNA binding"/>
    <property type="evidence" value="ECO:0007669"/>
    <property type="project" value="InterPro"/>
</dbReference>
<dbReference type="AlphaFoldDB" id="A0A0U1M8X3"/>
<evidence type="ECO:0000313" key="8">
    <source>
        <dbReference type="EMBL" id="CRG92015.1"/>
    </source>
</evidence>
<keyword evidence="9" id="KW-1185">Reference proteome</keyword>
<dbReference type="PANTHER" id="PTHR47660">
    <property type="entry name" value="TRANSCRIPTION FACTOR WITH C2H2 AND ZN(2)-CYS(6) DNA BINDING DOMAIN (EUROFUNG)-RELATED-RELATED"/>
    <property type="match status" value="1"/>
</dbReference>
<sequence>MNEGTSSTPISVMSDTSVSANTKGGNDTRESIKATAKLWTTGVGVSPSISHTYLPNMVANPTEMAPFVNSEVTDQELVGYPYFFQQVMCSSPSQNITEIPTVYQPRGIFDFMHENDESCSPDNDVFWDDFLSDLDEICYPGPSKTAPDKNHDFTTEEERSASQRRAEAFRRSFWLWVERDNSVLRDLQYLQTEMLWLDMGVFCGYKRKMHIAEGSLQHLTTALRRAGAFERSSYSSISFTDSTADGENIENIWHQWVEQESLKRLVYHLFEHDHEVAMAINRPAITSYTELTLPFPAPRELWLAQTAHLWEQLWLEKYSDTGISDICPRDIIADPSLLSNLPLYADRHIVSTTLLHGLASQVCDFRRQLILTQYNTIKPRATVSLWLKSRQDDLYTVLRDLKDDFADLPALVDMFYQFTMLYLNINMDLIQRFVGKAGEVEARQAYFLLREWSQTQEARCAIWHAGQIFRSARQVPPYQLRGFDCIVTYHAALTLWVYSLLKCGERKHTVQPLPGDTDGPAAASSAIYLDQEENSLTRAFLAHGSGTPGVTILSTSEEDDGQSFQFCDLSHPRGIMAIALQIYENQTPLTMPGQNLPPLICNIRELVRDLGNLP</sequence>
<dbReference type="GO" id="GO:0006351">
    <property type="term" value="P:DNA-templated transcription"/>
    <property type="evidence" value="ECO:0007669"/>
    <property type="project" value="InterPro"/>
</dbReference>
<accession>A0A0U1M8X3</accession>
<evidence type="ECO:0000256" key="4">
    <source>
        <dbReference type="ARBA" id="ARBA00023163"/>
    </source>
</evidence>
<name>A0A0U1M8X3_TALIS</name>
<dbReference type="STRING" id="28573.A0A0U1M8X3"/>